<name>A0A814FY07_9BILA</name>
<dbReference type="Proteomes" id="UP000663870">
    <property type="component" value="Unassembled WGS sequence"/>
</dbReference>
<dbReference type="Proteomes" id="UP000663854">
    <property type="component" value="Unassembled WGS sequence"/>
</dbReference>
<keyword evidence="4" id="KW-1185">Reference proteome</keyword>
<proteinExistence type="predicted"/>
<dbReference type="EMBL" id="CAJNOL010000434">
    <property type="protein sequence ID" value="CAF1063017.1"/>
    <property type="molecule type" value="Genomic_DNA"/>
</dbReference>
<accession>A0A814FY07</accession>
<evidence type="ECO:0000313" key="3">
    <source>
        <dbReference type="Proteomes" id="UP000663854"/>
    </source>
</evidence>
<gene>
    <name evidence="2" type="ORF">JXQ802_LOCUS17273</name>
    <name evidence="1" type="ORF">PYM288_LOCUS14021</name>
</gene>
<comment type="caution">
    <text evidence="1">The sequence shown here is derived from an EMBL/GenBank/DDBJ whole genome shotgun (WGS) entry which is preliminary data.</text>
</comment>
<dbReference type="EMBL" id="CAJNOH010000296">
    <property type="protein sequence ID" value="CAF0989149.1"/>
    <property type="molecule type" value="Genomic_DNA"/>
</dbReference>
<protein>
    <submittedName>
        <fullName evidence="1">Uncharacterized protein</fullName>
    </submittedName>
</protein>
<evidence type="ECO:0000313" key="4">
    <source>
        <dbReference type="Proteomes" id="UP000663870"/>
    </source>
</evidence>
<evidence type="ECO:0000313" key="1">
    <source>
        <dbReference type="EMBL" id="CAF0989149.1"/>
    </source>
</evidence>
<dbReference type="AlphaFoldDB" id="A0A814FY07"/>
<sequence>MLNIDQLIHQWNDFIDRLKQLIYLLSQYEKIHFNYIHSSLSNTKPNVNKNEEKFIRKDNIQDELLTIEKIKYIQIDKNIQNIQFNLKTNENIIDKANKRLDVVRQEMNDIQSFIDSINEWKKRTIQNL</sequence>
<organism evidence="1 3">
    <name type="scientific">Rotaria sordida</name>
    <dbReference type="NCBI Taxonomy" id="392033"/>
    <lineage>
        <taxon>Eukaryota</taxon>
        <taxon>Metazoa</taxon>
        <taxon>Spiralia</taxon>
        <taxon>Gnathifera</taxon>
        <taxon>Rotifera</taxon>
        <taxon>Eurotatoria</taxon>
        <taxon>Bdelloidea</taxon>
        <taxon>Philodinida</taxon>
        <taxon>Philodinidae</taxon>
        <taxon>Rotaria</taxon>
    </lineage>
</organism>
<reference evidence="1" key="1">
    <citation type="submission" date="2021-02" db="EMBL/GenBank/DDBJ databases">
        <authorList>
            <person name="Nowell W R."/>
        </authorList>
    </citation>
    <scope>NUCLEOTIDE SEQUENCE</scope>
</reference>
<evidence type="ECO:0000313" key="2">
    <source>
        <dbReference type="EMBL" id="CAF1063017.1"/>
    </source>
</evidence>